<dbReference type="PIRSF" id="PIRSF016660">
    <property type="entry name" value="YedI"/>
    <property type="match status" value="1"/>
</dbReference>
<evidence type="ECO:0000313" key="3">
    <source>
        <dbReference type="EMBL" id="PWR03638.1"/>
    </source>
</evidence>
<proteinExistence type="predicted"/>
<evidence type="ECO:0000313" key="4">
    <source>
        <dbReference type="Proteomes" id="UP000245680"/>
    </source>
</evidence>
<accession>A0A2V2LDM7</accession>
<keyword evidence="2" id="KW-0472">Membrane</keyword>
<dbReference type="Proteomes" id="UP000245680">
    <property type="component" value="Unassembled WGS sequence"/>
</dbReference>
<dbReference type="RefSeq" id="WP_109810756.1">
    <property type="nucleotide sequence ID" value="NZ_QGKU01000025.1"/>
</dbReference>
<organism evidence="3 4">
    <name type="scientific">Meridianimarinicoccus roseus</name>
    <dbReference type="NCBI Taxonomy" id="2072018"/>
    <lineage>
        <taxon>Bacteria</taxon>
        <taxon>Pseudomonadati</taxon>
        <taxon>Pseudomonadota</taxon>
        <taxon>Alphaproteobacteria</taxon>
        <taxon>Rhodobacterales</taxon>
        <taxon>Paracoccaceae</taxon>
        <taxon>Meridianimarinicoccus</taxon>
    </lineage>
</organism>
<evidence type="ECO:0000256" key="2">
    <source>
        <dbReference type="SAM" id="Phobius"/>
    </source>
</evidence>
<dbReference type="PANTHER" id="PTHR30503">
    <property type="entry name" value="INNER MEMBRANE PROTEIN YEDI"/>
    <property type="match status" value="1"/>
</dbReference>
<feature type="region of interest" description="Disordered" evidence="1">
    <location>
        <begin position="125"/>
        <end position="145"/>
    </location>
</feature>
<gene>
    <name evidence="3" type="ORF">DKT77_05720</name>
</gene>
<dbReference type="Pfam" id="PF05661">
    <property type="entry name" value="DUF808"/>
    <property type="match status" value="1"/>
</dbReference>
<reference evidence="3 4" key="1">
    <citation type="submission" date="2018-05" db="EMBL/GenBank/DDBJ databases">
        <title>Rhodobacteraceae gen. nov., sp. nov. isolated from sea water.</title>
        <authorList>
            <person name="Ren Y."/>
        </authorList>
    </citation>
    <scope>NUCLEOTIDE SEQUENCE [LARGE SCALE GENOMIC DNA]</scope>
    <source>
        <strain evidence="3 4">TG-679</strain>
    </source>
</reference>
<dbReference type="GO" id="GO:0005886">
    <property type="term" value="C:plasma membrane"/>
    <property type="evidence" value="ECO:0007669"/>
    <property type="project" value="TreeGrafter"/>
</dbReference>
<dbReference type="PANTHER" id="PTHR30503:SF3">
    <property type="entry name" value="INNER MEMBRANE PROTEIN YEDI"/>
    <property type="match status" value="1"/>
</dbReference>
<dbReference type="EMBL" id="QGKU01000025">
    <property type="protein sequence ID" value="PWR03638.1"/>
    <property type="molecule type" value="Genomic_DNA"/>
</dbReference>
<dbReference type="InterPro" id="IPR008526">
    <property type="entry name" value="YedI"/>
</dbReference>
<feature type="transmembrane region" description="Helical" evidence="2">
    <location>
        <begin position="187"/>
        <end position="209"/>
    </location>
</feature>
<feature type="transmembrane region" description="Helical" evidence="2">
    <location>
        <begin position="76"/>
        <end position="94"/>
    </location>
</feature>
<dbReference type="OrthoDB" id="9814178at2"/>
<dbReference type="AlphaFoldDB" id="A0A2V2LDM7"/>
<feature type="transmembrane region" description="Helical" evidence="2">
    <location>
        <begin position="240"/>
        <end position="261"/>
    </location>
</feature>
<protein>
    <submittedName>
        <fullName evidence="3">DUF808 domain-containing protein</fullName>
    </submittedName>
</protein>
<evidence type="ECO:0000256" key="1">
    <source>
        <dbReference type="SAM" id="MobiDB-lite"/>
    </source>
</evidence>
<sequence>MASGLLALLDDVAAIAKVAAASVDDVGGLAMKAGAKSAGVVIDDAAVTPRYVVGFSAQRELPIIWSIAKGSLRNKLLFLLPGALVLSFLAPWAITPLLMFGGLFLCFEGAEKVAETLMPGWAHGTGHDGGQDAAAQNGAKGGELPGTPQALEEKRIASAIKTDFILSAEIMALTLSTVPEAGLAQQAAVLALVGIGITALVYGAVALIVKADDVGVSLAGRSGRLIPALGRGIVRVMPGLLNALTVIGMIAMLMVGGGILLHGLEVLGLSAPQHVVHAAAHLVGWVPGVGGALEWTLGAVLTVAVGFAVGVALIPVVTRAVLPLAGLAARLRNGDGGGTA</sequence>
<keyword evidence="4" id="KW-1185">Reference proteome</keyword>
<feature type="transmembrane region" description="Helical" evidence="2">
    <location>
        <begin position="295"/>
        <end position="322"/>
    </location>
</feature>
<comment type="caution">
    <text evidence="3">The sequence shown here is derived from an EMBL/GenBank/DDBJ whole genome shotgun (WGS) entry which is preliminary data.</text>
</comment>
<name>A0A2V2LDM7_9RHOB</name>
<keyword evidence="2" id="KW-1133">Transmembrane helix</keyword>
<keyword evidence="2" id="KW-0812">Transmembrane</keyword>